<gene>
    <name evidence="3" type="ORF">FE633_32900</name>
</gene>
<evidence type="ECO:0000313" key="3">
    <source>
        <dbReference type="EMBL" id="TLS42042.1"/>
    </source>
</evidence>
<name>A0A5R9FE40_9ACTN</name>
<protein>
    <recommendedName>
        <fullName evidence="5">Lipoprotein</fullName>
    </recommendedName>
</protein>
<feature type="region of interest" description="Disordered" evidence="1">
    <location>
        <begin position="38"/>
        <end position="83"/>
    </location>
</feature>
<feature type="signal peptide" evidence="2">
    <location>
        <begin position="1"/>
        <end position="36"/>
    </location>
</feature>
<feature type="chain" id="PRO_5038403052" description="Lipoprotein" evidence="2">
    <location>
        <begin position="37"/>
        <end position="83"/>
    </location>
</feature>
<accession>A0A5R9FE40</accession>
<dbReference type="EMBL" id="VBZC01000046">
    <property type="protein sequence ID" value="TLS42042.1"/>
    <property type="molecule type" value="Genomic_DNA"/>
</dbReference>
<keyword evidence="2" id="KW-0732">Signal</keyword>
<organism evidence="3 4">
    <name type="scientific">Streptomyces montanus</name>
    <dbReference type="NCBI Taxonomy" id="2580423"/>
    <lineage>
        <taxon>Bacteria</taxon>
        <taxon>Bacillati</taxon>
        <taxon>Actinomycetota</taxon>
        <taxon>Actinomycetes</taxon>
        <taxon>Kitasatosporales</taxon>
        <taxon>Streptomycetaceae</taxon>
        <taxon>Streptomyces</taxon>
    </lineage>
</organism>
<keyword evidence="4" id="KW-1185">Reference proteome</keyword>
<dbReference type="RefSeq" id="WP_138048833.1">
    <property type="nucleotide sequence ID" value="NZ_VBZC01000046.1"/>
</dbReference>
<proteinExistence type="predicted"/>
<evidence type="ECO:0000256" key="1">
    <source>
        <dbReference type="SAM" id="MobiDB-lite"/>
    </source>
</evidence>
<evidence type="ECO:0000313" key="4">
    <source>
        <dbReference type="Proteomes" id="UP000305906"/>
    </source>
</evidence>
<dbReference type="AlphaFoldDB" id="A0A5R9FE40"/>
<sequence length="83" mass="8498">MSARTSSTASTAGTSRTRLLAAAALSFAALTLTLTACDDGEGLRDEGPSAMSSHKDGGQASPVGSSAHSRRHHQAATTWLTKR</sequence>
<evidence type="ECO:0008006" key="5">
    <source>
        <dbReference type="Google" id="ProtNLM"/>
    </source>
</evidence>
<reference evidence="3 4" key="1">
    <citation type="submission" date="2019-05" db="EMBL/GenBank/DDBJ databases">
        <title>Streptomyces sp. NEAU-C151, a novel actinomycete isolated from soil.</title>
        <authorList>
            <person name="Han L."/>
            <person name="Jiang H."/>
        </authorList>
    </citation>
    <scope>NUCLEOTIDE SEQUENCE [LARGE SCALE GENOMIC DNA]</scope>
    <source>
        <strain evidence="3 4">NEAU-C151</strain>
    </source>
</reference>
<comment type="caution">
    <text evidence="3">The sequence shown here is derived from an EMBL/GenBank/DDBJ whole genome shotgun (WGS) entry which is preliminary data.</text>
</comment>
<dbReference type="Proteomes" id="UP000305906">
    <property type="component" value="Unassembled WGS sequence"/>
</dbReference>
<feature type="compositionally biased region" description="Basic and acidic residues" evidence="1">
    <location>
        <begin position="41"/>
        <end position="57"/>
    </location>
</feature>
<evidence type="ECO:0000256" key="2">
    <source>
        <dbReference type="SAM" id="SignalP"/>
    </source>
</evidence>